<dbReference type="Gene3D" id="1.10.30.10">
    <property type="entry name" value="High mobility group box domain"/>
    <property type="match status" value="1"/>
</dbReference>
<keyword evidence="8" id="KW-1185">Reference proteome</keyword>
<evidence type="ECO:0000313" key="8">
    <source>
        <dbReference type="Proteomes" id="UP001224775"/>
    </source>
</evidence>
<dbReference type="SMART" id="SM00398">
    <property type="entry name" value="HMG"/>
    <property type="match status" value="1"/>
</dbReference>
<feature type="domain" description="HMG box" evidence="6">
    <location>
        <begin position="124"/>
        <end position="193"/>
    </location>
</feature>
<dbReference type="GO" id="GO:0010468">
    <property type="term" value="P:regulation of gene expression"/>
    <property type="evidence" value="ECO:0007669"/>
    <property type="project" value="TreeGrafter"/>
</dbReference>
<dbReference type="InterPro" id="IPR036910">
    <property type="entry name" value="HMG_box_dom_sf"/>
</dbReference>
<organism evidence="7 8">
    <name type="scientific">Skeletonema marinoi</name>
    <dbReference type="NCBI Taxonomy" id="267567"/>
    <lineage>
        <taxon>Eukaryota</taxon>
        <taxon>Sar</taxon>
        <taxon>Stramenopiles</taxon>
        <taxon>Ochrophyta</taxon>
        <taxon>Bacillariophyta</taxon>
        <taxon>Coscinodiscophyceae</taxon>
        <taxon>Thalassiosirophycidae</taxon>
        <taxon>Thalassiosirales</taxon>
        <taxon>Skeletonemataceae</taxon>
        <taxon>Skeletonema</taxon>
        <taxon>Skeletonema marinoi-dohrnii complex</taxon>
    </lineage>
</organism>
<name>A0AAD8YDV9_9STRA</name>
<sequence>MPTNSSAGMSTATSSDELVTAKTVHPDTFVTAPVSTCVARAAYHPASGVFHTTAKETANSSPAMSVNLSTTTEVAGIMANHIQGVSTATVSGAVNTDQVTKKRKSKDQRTRKWPRCQGQGSRCTKKNLTAYMHYATYARAYLKPRNPQLKGGELTKNVVQRGWNRLSSQERHYWDEKAAADKMRYERDLAKYKKSELGVAWQARVVEKSKQATSGYIFDTNAGKKAKDSFAQSKTQVPTSTMMRMLALISSPGILKWKMMRYPMLYIVAGVICPLKSVITGIGLLLRIK</sequence>
<evidence type="ECO:0000256" key="5">
    <source>
        <dbReference type="SAM" id="Phobius"/>
    </source>
</evidence>
<accession>A0AAD8YDV9</accession>
<evidence type="ECO:0000256" key="1">
    <source>
        <dbReference type="ARBA" id="ARBA00023125"/>
    </source>
</evidence>
<dbReference type="Pfam" id="PF00505">
    <property type="entry name" value="HMG_box"/>
    <property type="match status" value="1"/>
</dbReference>
<keyword evidence="2 3" id="KW-0539">Nucleus</keyword>
<dbReference type="InterPro" id="IPR009071">
    <property type="entry name" value="HMG_box_dom"/>
</dbReference>
<dbReference type="GO" id="GO:0003677">
    <property type="term" value="F:DNA binding"/>
    <property type="evidence" value="ECO:0007669"/>
    <property type="project" value="UniProtKB-UniRule"/>
</dbReference>
<dbReference type="GO" id="GO:0005634">
    <property type="term" value="C:nucleus"/>
    <property type="evidence" value="ECO:0007669"/>
    <property type="project" value="UniProtKB-UniRule"/>
</dbReference>
<gene>
    <name evidence="7" type="ORF">QTG54_005376</name>
</gene>
<dbReference type="InterPro" id="IPR051965">
    <property type="entry name" value="ChromReg_NeuronalGeneExpr"/>
</dbReference>
<dbReference type="PANTHER" id="PTHR46040">
    <property type="entry name" value="HIGH MOBILITY GROUP PROTEIN 2"/>
    <property type="match status" value="1"/>
</dbReference>
<dbReference type="PROSITE" id="PS50118">
    <property type="entry name" value="HMG_BOX_2"/>
    <property type="match status" value="1"/>
</dbReference>
<feature type="region of interest" description="Disordered" evidence="4">
    <location>
        <begin position="96"/>
        <end position="119"/>
    </location>
</feature>
<dbReference type="SUPFAM" id="SSF47095">
    <property type="entry name" value="HMG-box"/>
    <property type="match status" value="1"/>
</dbReference>
<reference evidence="7" key="1">
    <citation type="submission" date="2023-06" db="EMBL/GenBank/DDBJ databases">
        <title>Survivors Of The Sea: Transcriptome response of Skeletonema marinoi to long-term dormancy.</title>
        <authorList>
            <person name="Pinder M.I.M."/>
            <person name="Kourtchenko O."/>
            <person name="Robertson E.K."/>
            <person name="Larsson T."/>
            <person name="Maumus F."/>
            <person name="Osuna-Cruz C.M."/>
            <person name="Vancaester E."/>
            <person name="Stenow R."/>
            <person name="Vandepoele K."/>
            <person name="Ploug H."/>
            <person name="Bruchert V."/>
            <person name="Godhe A."/>
            <person name="Topel M."/>
        </authorList>
    </citation>
    <scope>NUCLEOTIDE SEQUENCE</scope>
    <source>
        <strain evidence="7">R05AC</strain>
    </source>
</reference>
<evidence type="ECO:0000256" key="4">
    <source>
        <dbReference type="SAM" id="MobiDB-lite"/>
    </source>
</evidence>
<keyword evidence="5" id="KW-0472">Membrane</keyword>
<feature type="DNA-binding region" description="HMG box" evidence="3">
    <location>
        <begin position="124"/>
        <end position="193"/>
    </location>
</feature>
<keyword evidence="5" id="KW-1133">Transmembrane helix</keyword>
<dbReference type="EMBL" id="JATAAI010000008">
    <property type="protein sequence ID" value="KAK1743779.1"/>
    <property type="molecule type" value="Genomic_DNA"/>
</dbReference>
<comment type="caution">
    <text evidence="7">The sequence shown here is derived from an EMBL/GenBank/DDBJ whole genome shotgun (WGS) entry which is preliminary data.</text>
</comment>
<evidence type="ECO:0000313" key="7">
    <source>
        <dbReference type="EMBL" id="KAK1743779.1"/>
    </source>
</evidence>
<evidence type="ECO:0000259" key="6">
    <source>
        <dbReference type="PROSITE" id="PS50118"/>
    </source>
</evidence>
<proteinExistence type="predicted"/>
<dbReference type="Proteomes" id="UP001224775">
    <property type="component" value="Unassembled WGS sequence"/>
</dbReference>
<evidence type="ECO:0000256" key="2">
    <source>
        <dbReference type="ARBA" id="ARBA00023242"/>
    </source>
</evidence>
<protein>
    <submittedName>
        <fullName evidence="7">High mobility group protein</fullName>
    </submittedName>
</protein>
<dbReference type="AlphaFoldDB" id="A0AAD8YDV9"/>
<dbReference type="PANTHER" id="PTHR46040:SF3">
    <property type="entry name" value="HIGH MOBILITY GROUP PROTEIN 2"/>
    <property type="match status" value="1"/>
</dbReference>
<evidence type="ECO:0000256" key="3">
    <source>
        <dbReference type="PROSITE-ProRule" id="PRU00267"/>
    </source>
</evidence>
<feature type="transmembrane region" description="Helical" evidence="5">
    <location>
        <begin position="264"/>
        <end position="286"/>
    </location>
</feature>
<feature type="compositionally biased region" description="Basic residues" evidence="4">
    <location>
        <begin position="101"/>
        <end position="114"/>
    </location>
</feature>
<keyword evidence="5" id="KW-0812">Transmembrane</keyword>
<keyword evidence="1 3" id="KW-0238">DNA-binding</keyword>